<comment type="function">
    <text evidence="6">Component of the elongator complex which is required for multiple tRNA modifications, including mcm5U (5-methoxycarbonylmethyl uridine), mcm5s2U (5-methoxycarbonylmethyl-2-thiouridine), and ncm5U (5-carbamoylmethyl uridine). The elongator complex catalyzes formation of carboxymethyluridine in the wobble base at position 34 in tRNAs.</text>
</comment>
<gene>
    <name evidence="14" type="ORF">ACJMK2_044431</name>
</gene>
<evidence type="ECO:0000256" key="1">
    <source>
        <dbReference type="ARBA" id="ARBA00005043"/>
    </source>
</evidence>
<feature type="domain" description="ELP1 three-helical bundle" evidence="13">
    <location>
        <begin position="1095"/>
        <end position="1272"/>
    </location>
</feature>
<dbReference type="GO" id="GO:0005634">
    <property type="term" value="C:nucleus"/>
    <property type="evidence" value="ECO:0007669"/>
    <property type="project" value="UniProtKB-SubCell"/>
</dbReference>
<proteinExistence type="inferred from homology"/>
<feature type="compositionally biased region" description="Low complexity" evidence="8">
    <location>
        <begin position="1171"/>
        <end position="1183"/>
    </location>
</feature>
<comment type="similarity">
    <text evidence="2 6">Belongs to the ELP1/IKA1 family.</text>
</comment>
<evidence type="ECO:0000259" key="10">
    <source>
        <dbReference type="Pfam" id="PF23797"/>
    </source>
</evidence>
<evidence type="ECO:0000259" key="9">
    <source>
        <dbReference type="Pfam" id="PF04762"/>
    </source>
</evidence>
<feature type="compositionally biased region" description="Polar residues" evidence="8">
    <location>
        <begin position="1160"/>
        <end position="1170"/>
    </location>
</feature>
<keyword evidence="7" id="KW-0175">Coiled coil</keyword>
<dbReference type="GO" id="GO:0008033">
    <property type="term" value="P:tRNA processing"/>
    <property type="evidence" value="ECO:0007669"/>
    <property type="project" value="UniProtKB-KW"/>
</dbReference>
<dbReference type="InterPro" id="IPR006849">
    <property type="entry name" value="Elp1"/>
</dbReference>
<dbReference type="InterPro" id="IPR056165">
    <property type="entry name" value="Beta-prop_ELP1_2nd"/>
</dbReference>
<dbReference type="Proteomes" id="UP001634394">
    <property type="component" value="Unassembled WGS sequence"/>
</dbReference>
<reference evidence="14 15" key="1">
    <citation type="submission" date="2024-11" db="EMBL/GenBank/DDBJ databases">
        <title>Chromosome-level genome assembly of the freshwater bivalve Anodonta woodiana.</title>
        <authorList>
            <person name="Chen X."/>
        </authorList>
    </citation>
    <scope>NUCLEOTIDE SEQUENCE [LARGE SCALE GENOMIC DNA]</scope>
    <source>
        <strain evidence="14">MN2024</strain>
        <tissue evidence="14">Gills</tissue>
    </source>
</reference>
<dbReference type="Pfam" id="PF23925">
    <property type="entry name" value="A-sol_ELP1"/>
    <property type="match status" value="1"/>
</dbReference>
<comment type="subcellular location">
    <subcellularLocation>
        <location evidence="6">Cytoplasm</location>
    </subcellularLocation>
    <subcellularLocation>
        <location evidence="6">Nucleus</location>
    </subcellularLocation>
</comment>
<dbReference type="PANTHER" id="PTHR12747">
    <property type="entry name" value="ELONGATOR COMPLEX PROTEIN 1"/>
    <property type="match status" value="1"/>
</dbReference>
<evidence type="ECO:0000259" key="11">
    <source>
        <dbReference type="Pfam" id="PF23878"/>
    </source>
</evidence>
<dbReference type="InterPro" id="IPR056164">
    <property type="entry name" value="Beta-prop_ELP1_1st"/>
</dbReference>
<dbReference type="InterPro" id="IPR056166">
    <property type="entry name" value="TPR_ELP1"/>
</dbReference>
<evidence type="ECO:0000256" key="4">
    <source>
        <dbReference type="ARBA" id="ARBA00022694"/>
    </source>
</evidence>
<protein>
    <recommendedName>
        <fullName evidence="5 6">Elongator complex protein 1</fullName>
    </recommendedName>
</protein>
<evidence type="ECO:0000313" key="15">
    <source>
        <dbReference type="Proteomes" id="UP001634394"/>
    </source>
</evidence>
<dbReference type="Pfam" id="PF23936">
    <property type="entry name" value="HB_ELP1"/>
    <property type="match status" value="1"/>
</dbReference>
<dbReference type="PANTHER" id="PTHR12747:SF0">
    <property type="entry name" value="ELONGATOR COMPLEX PROTEIN 1"/>
    <property type="match status" value="1"/>
</dbReference>
<dbReference type="InterPro" id="IPR056167">
    <property type="entry name" value="A-sol_ELP1"/>
</dbReference>
<dbReference type="InterPro" id="IPR056169">
    <property type="entry name" value="HB_ELP1"/>
</dbReference>
<feature type="region of interest" description="Disordered" evidence="8">
    <location>
        <begin position="1155"/>
        <end position="1203"/>
    </location>
</feature>
<evidence type="ECO:0000259" key="12">
    <source>
        <dbReference type="Pfam" id="PF23925"/>
    </source>
</evidence>
<evidence type="ECO:0000313" key="14">
    <source>
        <dbReference type="EMBL" id="KAL3867211.1"/>
    </source>
</evidence>
<evidence type="ECO:0000256" key="6">
    <source>
        <dbReference type="PIRNR" id="PIRNR017233"/>
    </source>
</evidence>
<dbReference type="GO" id="GO:0005737">
    <property type="term" value="C:cytoplasm"/>
    <property type="evidence" value="ECO:0007669"/>
    <property type="project" value="UniProtKB-SubCell"/>
</dbReference>
<keyword evidence="15" id="KW-1185">Reference proteome</keyword>
<feature type="domain" description="ELP1 alpha-solenoid" evidence="12">
    <location>
        <begin position="714"/>
        <end position="916"/>
    </location>
</feature>
<keyword evidence="6" id="KW-0539">Nucleus</keyword>
<dbReference type="Gene3D" id="2.130.10.10">
    <property type="entry name" value="YVTN repeat-like/Quinoprotein amine dehydrogenase"/>
    <property type="match status" value="1"/>
</dbReference>
<name>A0ABD3W0M3_SINWO</name>
<organism evidence="14 15">
    <name type="scientific">Sinanodonta woodiana</name>
    <name type="common">Chinese pond mussel</name>
    <name type="synonym">Anodonta woodiana</name>
    <dbReference type="NCBI Taxonomy" id="1069815"/>
    <lineage>
        <taxon>Eukaryota</taxon>
        <taxon>Metazoa</taxon>
        <taxon>Spiralia</taxon>
        <taxon>Lophotrochozoa</taxon>
        <taxon>Mollusca</taxon>
        <taxon>Bivalvia</taxon>
        <taxon>Autobranchia</taxon>
        <taxon>Heteroconchia</taxon>
        <taxon>Palaeoheterodonta</taxon>
        <taxon>Unionida</taxon>
        <taxon>Unionoidea</taxon>
        <taxon>Unionidae</taxon>
        <taxon>Unioninae</taxon>
        <taxon>Sinanodonta</taxon>
    </lineage>
</organism>
<evidence type="ECO:0000256" key="5">
    <source>
        <dbReference type="ARBA" id="ARBA00029535"/>
    </source>
</evidence>
<dbReference type="Pfam" id="PF23878">
    <property type="entry name" value="TPR_ELP1"/>
    <property type="match status" value="1"/>
</dbReference>
<comment type="caution">
    <text evidence="14">The sequence shown here is derived from an EMBL/GenBank/DDBJ whole genome shotgun (WGS) entry which is preliminary data.</text>
</comment>
<feature type="domain" description="ELP1 TPR" evidence="11">
    <location>
        <begin position="923"/>
        <end position="1086"/>
    </location>
</feature>
<sequence>MKNLKLLDSLRVAERPDLADLQCMSIDYDTGHIYVATATHLAVLDPKNGEIFATISLADEAYVPADGSGKIVGIYYLSDEQALCVATNTGNLLLWNVEQGQLECVGSVDSGFTAMGWSPDMCLVILTTGQGTVLMMNREWDPITEAPLCAAEFGEAELVQLGWGKKETQFHGSEGKSAAHKKAEDVKPAFPWDDKQPRITWRGDGQYFAVSSISPDTGARRFRVWTRECILHSTSENTDGVEQALAWKPSGSLIASSQRKPNKHDIIFYEKNGLRHGEFTLPFAVNQVKVCELAWNLESTVLSVWCEDLPDSSASPIKSYVQLWTVGNYHWYLKQSLHFEEGSGNRVVAVLWDPIHAYRIHVMTANGQYLQYAWAWATNHSWGLRVDDQALVAVIDGSKVLLSPMRNMIVPPPMSAFVLQLPAAVNEVCFAPPPQSNDLAVVLVDGRIALYRFTSEKTAVLDSSVKFDAAGGSGFSCCCSVPKLTGIVRIEGLPDNLHYPLSWYHFIWNTSDTILFASLGGVTVSQHSVIHSSGITASTLQVKSSVPVEGFVYNVSCDPESGSLALQLTDGRIFKYDTASDLVLPWETASGDELKFPLPCSQMSVCQIGGEMAVLGLTERYRFFVNDIEVASNCTSFAVHEEFLLLTTLVHTCRCINRHTHLKVLPTLSDGKAHPFDESSRRVERGSAIVVVVPEDTKLVLQMPRGNLETIHPRALVLSAVRKRLDNLQFKEAFTLMKKHRINMNLIYDHNPSVFLENVKTFIQQVDSVNHFNLFLTDLQEEDVTVTMYTAAYNRSAPAPDTVPNTNKVNTVCDAFRVALCAQDENKYLLSVLTTYVKKSTPELGEALQLIKALRESNIKAQYVSAEEALKYLLFLVDVNELYDVALGTYDFDLVLMVAEKSQKDPKEYIPFLNELRRLEPSYQRYTIDKHLRRFKLALLNISKCGDEHFGECLKLVKEHKLYADALHLFNPSSDQYKEVALSYGNYLSERRSHEEAGLMYVKAEQWELALQAFKTCLEWQQMFCMTVKLGYSPDQEAEVARSLAEQLKGQNKHTDAAILLEQYAKDTEEAIVTLIQGSQWTEALRLMYYHKRTDFVESDLKSALIDSYNQQVELLSNMKADFEKYTARLAVVKQEKAKARLEFLEGGRNVNETDADLFSDTSSGTGESVQSSRYTSESQRSSLYSNSTGRSSKNRRKAEHKKWKLKEGSPYEDFALISAIAKIINYVDSLRAEISSLLRAMVQFHYDEKAAVLQVQYERFLSLIEKSIPNIWPDETEKTNLNTVLGPDATANTIARAVQQGQVVTTEEPLDPVIRLQPTLNKNHKWKLHALEPVDL</sequence>
<dbReference type="InterPro" id="IPR015943">
    <property type="entry name" value="WD40/YVTN_repeat-like_dom_sf"/>
</dbReference>
<feature type="domain" description="ELP1 N-terminal second beta-propeller" evidence="10">
    <location>
        <begin position="394"/>
        <end position="690"/>
    </location>
</feature>
<dbReference type="Pfam" id="PF23797">
    <property type="entry name" value="Beta-prop_ELP1_2nd"/>
    <property type="match status" value="1"/>
</dbReference>
<dbReference type="SUPFAM" id="SSF69322">
    <property type="entry name" value="Tricorn protease domain 2"/>
    <property type="match status" value="1"/>
</dbReference>
<keyword evidence="4" id="KW-0819">tRNA processing</keyword>
<accession>A0ABD3W0M3</accession>
<feature type="domain" description="ELP1 first N-terminal beta-propeller" evidence="9">
    <location>
        <begin position="1"/>
        <end position="354"/>
    </location>
</feature>
<evidence type="ECO:0000259" key="13">
    <source>
        <dbReference type="Pfam" id="PF23936"/>
    </source>
</evidence>
<evidence type="ECO:0000256" key="7">
    <source>
        <dbReference type="SAM" id="Coils"/>
    </source>
</evidence>
<feature type="compositionally biased region" description="Basic residues" evidence="8">
    <location>
        <begin position="1193"/>
        <end position="1203"/>
    </location>
</feature>
<dbReference type="SUPFAM" id="SSF101898">
    <property type="entry name" value="NHL repeat"/>
    <property type="match status" value="1"/>
</dbReference>
<evidence type="ECO:0000256" key="8">
    <source>
        <dbReference type="SAM" id="MobiDB-lite"/>
    </source>
</evidence>
<keyword evidence="3 6" id="KW-0963">Cytoplasm</keyword>
<evidence type="ECO:0000256" key="3">
    <source>
        <dbReference type="ARBA" id="ARBA00022490"/>
    </source>
</evidence>
<comment type="pathway">
    <text evidence="1">tRNA modification; 5-methoxycarbonylmethyl-2-thiouridine-tRNA biosynthesis.</text>
</comment>
<feature type="coiled-coil region" evidence="7">
    <location>
        <begin position="1116"/>
        <end position="1143"/>
    </location>
</feature>
<dbReference type="Pfam" id="PF04762">
    <property type="entry name" value="Beta-prop_ELP1_1st"/>
    <property type="match status" value="1"/>
</dbReference>
<dbReference type="PIRSF" id="PIRSF017233">
    <property type="entry name" value="IKAP"/>
    <property type="match status" value="1"/>
</dbReference>
<dbReference type="EMBL" id="JBJQND010000009">
    <property type="protein sequence ID" value="KAL3867211.1"/>
    <property type="molecule type" value="Genomic_DNA"/>
</dbReference>
<evidence type="ECO:0000256" key="2">
    <source>
        <dbReference type="ARBA" id="ARBA00006086"/>
    </source>
</evidence>